<keyword evidence="2" id="KW-0479">Metal-binding</keyword>
<dbReference type="STRING" id="574375.AZF08_09290"/>
<dbReference type="GO" id="GO:0046872">
    <property type="term" value="F:metal ion binding"/>
    <property type="evidence" value="ECO:0007669"/>
    <property type="project" value="UniProtKB-KW"/>
</dbReference>
<dbReference type="InterPro" id="IPR016185">
    <property type="entry name" value="PreATP-grasp_dom_sf"/>
</dbReference>
<sequence length="410" mass="47011">MSLYIKKRSQFYSSFPHFWSDLYGSEYSLFHVFEITEQTIQGLQLATERMGKVFFKTARLLRTLSDSQLLEFGFPSSSLPFIRMKSLFPESVISRFDFALTDGGIKMLEFNSDTPTFIVECFQMNGKICEELDYHDPNKNQERLLSSGITKAVMEAAKGIERPKVVFTAHHEHIEDWNTTVYLSQLCQVKNKMVSMSELRITEDALLDGDGVPIDILYRQTYPIEDLVEDQDPKTGDFVGIELLQLVKKGKLFIINPLSSFLLQPKSIQCLIWGLAEVGAFYTNEERQWIKEYMLPTYLEPDLFLGKSSFVQKPSFGREGDTVTIRDKDTNIVNQNSYQTYKKELPVFQKYIKLPVVSLETEKGKEKLSYVFGSFLIAGKPSSIGIRAGEKITGNESYYLPVGIKKEDYK</sequence>
<dbReference type="InterPro" id="IPR005494">
    <property type="entry name" value="GSPS_pre-ATP-grasp-like_dom"/>
</dbReference>
<accession>A0A073KDT6</accession>
<proteinExistence type="predicted"/>
<dbReference type="EMBL" id="JOTM01000005">
    <property type="protein sequence ID" value="KEK24755.1"/>
    <property type="molecule type" value="Genomic_DNA"/>
</dbReference>
<comment type="caution">
    <text evidence="7">The sequence shown here is derived from an EMBL/GenBank/DDBJ whole genome shotgun (WGS) entry which is preliminary data.</text>
</comment>
<dbReference type="RefSeq" id="WP_033674121.1">
    <property type="nucleotide sequence ID" value="NZ_JOTM01000005.1"/>
</dbReference>
<keyword evidence="3" id="KW-0547">Nucleotide-binding</keyword>
<keyword evidence="8" id="KW-1185">Reference proteome</keyword>
<dbReference type="SUPFAM" id="SSF52440">
    <property type="entry name" value="PreATP-grasp domain"/>
    <property type="match status" value="1"/>
</dbReference>
<keyword evidence="1" id="KW-0436">Ligase</keyword>
<feature type="domain" description="Glutathionylspermidine synthase pre-ATP-grasp-like" evidence="6">
    <location>
        <begin position="19"/>
        <end position="402"/>
    </location>
</feature>
<keyword evidence="5" id="KW-0460">Magnesium</keyword>
<dbReference type="AlphaFoldDB" id="A0A073KDT6"/>
<evidence type="ECO:0000256" key="3">
    <source>
        <dbReference type="ARBA" id="ARBA00022741"/>
    </source>
</evidence>
<dbReference type="Proteomes" id="UP000027778">
    <property type="component" value="Unassembled WGS sequence"/>
</dbReference>
<dbReference type="eggNOG" id="COG0754">
    <property type="taxonomic scope" value="Bacteria"/>
</dbReference>
<protein>
    <submittedName>
        <fullName evidence="7">Glutathionylspermidine synthase</fullName>
    </submittedName>
</protein>
<evidence type="ECO:0000256" key="2">
    <source>
        <dbReference type="ARBA" id="ARBA00022723"/>
    </source>
</evidence>
<dbReference type="GO" id="GO:0005524">
    <property type="term" value="F:ATP binding"/>
    <property type="evidence" value="ECO:0007669"/>
    <property type="project" value="UniProtKB-KW"/>
</dbReference>
<evidence type="ECO:0000313" key="7">
    <source>
        <dbReference type="EMBL" id="KEK24755.1"/>
    </source>
</evidence>
<dbReference type="OrthoDB" id="9765517at2"/>
<name>A0A073KDT6_9BACI</name>
<organism evidence="7 8">
    <name type="scientific">Bacillus gaemokensis</name>
    <dbReference type="NCBI Taxonomy" id="574375"/>
    <lineage>
        <taxon>Bacteria</taxon>
        <taxon>Bacillati</taxon>
        <taxon>Bacillota</taxon>
        <taxon>Bacilli</taxon>
        <taxon>Bacillales</taxon>
        <taxon>Bacillaceae</taxon>
        <taxon>Bacillus</taxon>
        <taxon>Bacillus cereus group</taxon>
    </lineage>
</organism>
<evidence type="ECO:0000256" key="4">
    <source>
        <dbReference type="ARBA" id="ARBA00022840"/>
    </source>
</evidence>
<dbReference type="SUPFAM" id="SSF56059">
    <property type="entry name" value="Glutathione synthetase ATP-binding domain-like"/>
    <property type="match status" value="1"/>
</dbReference>
<dbReference type="Gene3D" id="3.30.1490.330">
    <property type="match status" value="1"/>
</dbReference>
<keyword evidence="4" id="KW-0067">ATP-binding</keyword>
<reference evidence="7 8" key="1">
    <citation type="submission" date="2014-06" db="EMBL/GenBank/DDBJ databases">
        <title>Draft genome sequence of Bacillus gaemokensis JCM 15801 (MCCC 1A00707).</title>
        <authorList>
            <person name="Lai Q."/>
            <person name="Liu Y."/>
            <person name="Shao Z."/>
        </authorList>
    </citation>
    <scope>NUCLEOTIDE SEQUENCE [LARGE SCALE GENOMIC DNA]</scope>
    <source>
        <strain evidence="7 8">JCM 15801</strain>
    </source>
</reference>
<evidence type="ECO:0000256" key="5">
    <source>
        <dbReference type="ARBA" id="ARBA00022842"/>
    </source>
</evidence>
<evidence type="ECO:0000313" key="8">
    <source>
        <dbReference type="Proteomes" id="UP000027778"/>
    </source>
</evidence>
<evidence type="ECO:0000259" key="6">
    <source>
        <dbReference type="Pfam" id="PF03738"/>
    </source>
</evidence>
<evidence type="ECO:0000256" key="1">
    <source>
        <dbReference type="ARBA" id="ARBA00022598"/>
    </source>
</evidence>
<dbReference type="GO" id="GO:0016874">
    <property type="term" value="F:ligase activity"/>
    <property type="evidence" value="ECO:0007669"/>
    <property type="project" value="UniProtKB-KW"/>
</dbReference>
<dbReference type="Pfam" id="PF03738">
    <property type="entry name" value="GSP_synth"/>
    <property type="match status" value="1"/>
</dbReference>
<gene>
    <name evidence="7" type="ORF">BAGA_24185</name>
</gene>